<feature type="transmembrane region" description="Helical" evidence="6">
    <location>
        <begin position="223"/>
        <end position="241"/>
    </location>
</feature>
<dbReference type="AlphaFoldDB" id="A0A5D6V6A0"/>
<feature type="transmembrane region" description="Helical" evidence="6">
    <location>
        <begin position="148"/>
        <end position="167"/>
    </location>
</feature>
<sequence>MTLGRSSEAEARGRIIGKTRERHRYLARCCGRLDNLPTQYRKFAAILPPDHLQNYARKPEEPTSRRRVWVILGKLLITGLTLALLYHSVVADAATAAAWRQLLQSALTGEGRVPVMVALALVPVNWGLEAWKWWRLARHLEPVSFRRAFRAVLVGLTLGFVTPNRVGDYAGRIIELKSRRLDALGAVFLGRYCQLVATVVAGSLGLLYFLFTFYLPGFPATKLGLVVAALFLNLAMLVPLYRSRLLLSLFTIVRPLRRFRRYVAVMPTYPARLLSAVLAGAGLRYAVFCLQFGLLLYAYGARPAVGPALAAIAGTLLLKSLVPSLNALADVGVRELSATHLFGLLGEPVLPVLSASLSLWVINIALPSAAGLLFVMRLKVFRKRKPTAS</sequence>
<dbReference type="GO" id="GO:0005886">
    <property type="term" value="C:plasma membrane"/>
    <property type="evidence" value="ECO:0007669"/>
    <property type="project" value="UniProtKB-SubCell"/>
</dbReference>
<comment type="caution">
    <text evidence="7">The sequence shown here is derived from an EMBL/GenBank/DDBJ whole genome shotgun (WGS) entry which is preliminary data.</text>
</comment>
<evidence type="ECO:0000313" key="8">
    <source>
        <dbReference type="Proteomes" id="UP000322791"/>
    </source>
</evidence>
<gene>
    <name evidence="7" type="ORF">FY528_07700</name>
</gene>
<evidence type="ECO:0000256" key="6">
    <source>
        <dbReference type="SAM" id="Phobius"/>
    </source>
</evidence>
<keyword evidence="2" id="KW-1003">Cell membrane</keyword>
<dbReference type="EMBL" id="VTHL01000006">
    <property type="protein sequence ID" value="TYZ11036.1"/>
    <property type="molecule type" value="Genomic_DNA"/>
</dbReference>
<keyword evidence="3 6" id="KW-0812">Transmembrane</keyword>
<accession>A0A5D6V6A0</accession>
<evidence type="ECO:0000256" key="5">
    <source>
        <dbReference type="ARBA" id="ARBA00023136"/>
    </source>
</evidence>
<evidence type="ECO:0000313" key="7">
    <source>
        <dbReference type="EMBL" id="TYZ11036.1"/>
    </source>
</evidence>
<keyword evidence="8" id="KW-1185">Reference proteome</keyword>
<organism evidence="7 8">
    <name type="scientific">Hymenobacter lutimineralis</name>
    <dbReference type="NCBI Taxonomy" id="2606448"/>
    <lineage>
        <taxon>Bacteria</taxon>
        <taxon>Pseudomonadati</taxon>
        <taxon>Bacteroidota</taxon>
        <taxon>Cytophagia</taxon>
        <taxon>Cytophagales</taxon>
        <taxon>Hymenobacteraceae</taxon>
        <taxon>Hymenobacter</taxon>
    </lineage>
</organism>
<dbReference type="Proteomes" id="UP000322791">
    <property type="component" value="Unassembled WGS sequence"/>
</dbReference>
<feature type="transmembrane region" description="Helical" evidence="6">
    <location>
        <begin position="188"/>
        <end position="211"/>
    </location>
</feature>
<evidence type="ECO:0000256" key="2">
    <source>
        <dbReference type="ARBA" id="ARBA00022475"/>
    </source>
</evidence>
<proteinExistence type="predicted"/>
<dbReference type="InterPro" id="IPR022791">
    <property type="entry name" value="L-PG_synthase/AglD"/>
</dbReference>
<reference evidence="7 8" key="1">
    <citation type="submission" date="2019-08" db="EMBL/GenBank/DDBJ databases">
        <authorList>
            <person name="Seo M.-J."/>
        </authorList>
    </citation>
    <scope>NUCLEOTIDE SEQUENCE [LARGE SCALE GENOMIC DNA]</scope>
    <source>
        <strain evidence="7 8">KIGAM108</strain>
    </source>
</reference>
<evidence type="ECO:0000256" key="4">
    <source>
        <dbReference type="ARBA" id="ARBA00022989"/>
    </source>
</evidence>
<evidence type="ECO:0000256" key="3">
    <source>
        <dbReference type="ARBA" id="ARBA00022692"/>
    </source>
</evidence>
<protein>
    <submittedName>
        <fullName evidence="7">Flippase-like domain-containing protein</fullName>
    </submittedName>
</protein>
<feature type="transmembrane region" description="Helical" evidence="6">
    <location>
        <begin position="349"/>
        <end position="375"/>
    </location>
</feature>
<name>A0A5D6V6A0_9BACT</name>
<comment type="subcellular location">
    <subcellularLocation>
        <location evidence="1">Cell membrane</location>
        <topology evidence="1">Multi-pass membrane protein</topology>
    </subcellularLocation>
</comment>
<feature type="transmembrane region" description="Helical" evidence="6">
    <location>
        <begin position="68"/>
        <end position="90"/>
    </location>
</feature>
<evidence type="ECO:0000256" key="1">
    <source>
        <dbReference type="ARBA" id="ARBA00004651"/>
    </source>
</evidence>
<keyword evidence="4 6" id="KW-1133">Transmembrane helix</keyword>
<keyword evidence="5 6" id="KW-0472">Membrane</keyword>
<dbReference type="Pfam" id="PF03706">
    <property type="entry name" value="LPG_synthase_TM"/>
    <property type="match status" value="1"/>
</dbReference>